<sequence length="145" mass="14998">MGIDNASFARALAELDADISATSPRSADFLFEDDLPVRVTLHPDEQTILVDAFAFDESELAPEAGAAMSRTLLQLNGLALVGEPFAIGLTPASIVAVTVRASLARAGTGGLAEPIAYAVAQAREIRSLLETIEATDGGGLAAFNL</sequence>
<evidence type="ECO:0008006" key="3">
    <source>
        <dbReference type="Google" id="ProtNLM"/>
    </source>
</evidence>
<proteinExistence type="predicted"/>
<dbReference type="Proteomes" id="UP000432089">
    <property type="component" value="Unassembled WGS sequence"/>
</dbReference>
<name>A0A7V7PPC7_9HYPH</name>
<keyword evidence="2" id="KW-1185">Reference proteome</keyword>
<comment type="caution">
    <text evidence="1">The sequence shown here is derived from an EMBL/GenBank/DDBJ whole genome shotgun (WGS) entry which is preliminary data.</text>
</comment>
<gene>
    <name evidence="1" type="ORF">F6X38_11485</name>
</gene>
<evidence type="ECO:0000313" key="2">
    <source>
        <dbReference type="Proteomes" id="UP000432089"/>
    </source>
</evidence>
<dbReference type="AlphaFoldDB" id="A0A7V7PPC7"/>
<organism evidence="1 2">
    <name type="scientific">Plantimonas leprariae</name>
    <dbReference type="NCBI Taxonomy" id="2615207"/>
    <lineage>
        <taxon>Bacteria</taxon>
        <taxon>Pseudomonadati</taxon>
        <taxon>Pseudomonadota</taxon>
        <taxon>Alphaproteobacteria</taxon>
        <taxon>Hyphomicrobiales</taxon>
        <taxon>Aurantimonadaceae</taxon>
        <taxon>Plantimonas</taxon>
    </lineage>
</organism>
<reference evidence="1 2" key="1">
    <citation type="submission" date="2019-09" db="EMBL/GenBank/DDBJ databases">
        <title>YIM 132180 draft genome.</title>
        <authorList>
            <person name="Zhang K."/>
        </authorList>
    </citation>
    <scope>NUCLEOTIDE SEQUENCE [LARGE SCALE GENOMIC DNA]</scope>
    <source>
        <strain evidence="1 2">YIM 132180</strain>
    </source>
</reference>
<evidence type="ECO:0000313" key="1">
    <source>
        <dbReference type="EMBL" id="KAB0679841.1"/>
    </source>
</evidence>
<accession>A0A7V7PPC7</accession>
<protein>
    <recommendedName>
        <fullName evidence="3">Tir chaperone protein (CesT) family protein</fullName>
    </recommendedName>
</protein>
<dbReference type="EMBL" id="VZDO01000008">
    <property type="protein sequence ID" value="KAB0679841.1"/>
    <property type="molecule type" value="Genomic_DNA"/>
</dbReference>
<dbReference type="RefSeq" id="WP_150969961.1">
    <property type="nucleotide sequence ID" value="NZ_VZDO01000008.1"/>
</dbReference>